<dbReference type="AlphaFoldDB" id="A0A0E3ZJB5"/>
<name>A0A0E3ZJB5_9BURK</name>
<protein>
    <submittedName>
        <fullName evidence="1">Uncharacterized protein</fullName>
    </submittedName>
</protein>
<evidence type="ECO:0000313" key="1">
    <source>
        <dbReference type="EMBL" id="AKD25012.1"/>
    </source>
</evidence>
<dbReference type="Proteomes" id="UP000061135">
    <property type="component" value="Chromosome"/>
</dbReference>
<gene>
    <name evidence="1" type="ORF">CL55_00006790</name>
</gene>
<dbReference type="STRING" id="1835254.CL55_00006790"/>
<reference evidence="1 2" key="1">
    <citation type="submission" date="2014-03" db="EMBL/GenBank/DDBJ databases">
        <title>Genome of Polynucleobacter strain MWH-MoK4.</title>
        <authorList>
            <person name="Hahn M.W."/>
        </authorList>
    </citation>
    <scope>NUCLEOTIDE SEQUENCE [LARGE SCALE GENOMIC DNA]</scope>
    <source>
        <strain evidence="1 2">MWH-MoK4</strain>
    </source>
</reference>
<organism evidence="1 2">
    <name type="scientific">Polynucleobacter duraquae</name>
    <dbReference type="NCBI Taxonomy" id="1835254"/>
    <lineage>
        <taxon>Bacteria</taxon>
        <taxon>Pseudomonadati</taxon>
        <taxon>Pseudomonadota</taxon>
        <taxon>Betaproteobacteria</taxon>
        <taxon>Burkholderiales</taxon>
        <taxon>Burkholderiaceae</taxon>
        <taxon>Polynucleobacter</taxon>
    </lineage>
</organism>
<keyword evidence="2" id="KW-1185">Reference proteome</keyword>
<dbReference type="PATRIC" id="fig|576611.7.peg.687"/>
<sequence>MKKDLTGHDELPDSRLFISKILPSEGVVPRAGWSESSKVIARDGDDYLRLGDVPNLEDQELEW</sequence>
<accession>A0A0E3ZJB5</accession>
<dbReference type="KEGG" id="pdq:CL55_00006790"/>
<proteinExistence type="predicted"/>
<evidence type="ECO:0000313" key="2">
    <source>
        <dbReference type="Proteomes" id="UP000061135"/>
    </source>
</evidence>
<dbReference type="EMBL" id="CP007501">
    <property type="protein sequence ID" value="AKD25012.1"/>
    <property type="molecule type" value="Genomic_DNA"/>
</dbReference>
<dbReference type="HOGENOM" id="CLU_2882051_0_0_4"/>